<dbReference type="PANTHER" id="PTHR47432">
    <property type="entry name" value="CELL WALL ASSEMBLY REGULATOR SMI1"/>
    <property type="match status" value="1"/>
</dbReference>
<dbReference type="SUPFAM" id="SSF160631">
    <property type="entry name" value="SMI1/KNR4-like"/>
    <property type="match status" value="1"/>
</dbReference>
<dbReference type="InterPro" id="IPR018958">
    <property type="entry name" value="Knr4/Smi1-like_dom"/>
</dbReference>
<dbReference type="InterPro" id="IPR051873">
    <property type="entry name" value="KNR4/SMI1_regulator"/>
</dbReference>
<sequence length="189" mass="20878">MRKLWQRVEAVLRRAAPNLRAALPRGTSPTELANAEKQLGLTLPDDIRASYAIHDGTGGADVLPQSAYGGVIGVAQLSLNEVIRDWQMWLDSYERGFDDSRARPKGPIKAKWWNPRWVPVTWDGGGDHLCLDLDPDVGGTVGQVICFSHEIGPVDVVAESWQVFLERYAADLEANRLRFNTDGELIAAS</sequence>
<dbReference type="Pfam" id="PF09346">
    <property type="entry name" value="SMI1_KNR4"/>
    <property type="match status" value="1"/>
</dbReference>
<gene>
    <name evidence="2" type="ORF">SOIL9_26850</name>
</gene>
<evidence type="ECO:0000259" key="1">
    <source>
        <dbReference type="SMART" id="SM00860"/>
    </source>
</evidence>
<dbReference type="KEGG" id="gms:SOIL9_26850"/>
<dbReference type="EMBL" id="LR593886">
    <property type="protein sequence ID" value="VTR95029.1"/>
    <property type="molecule type" value="Genomic_DNA"/>
</dbReference>
<dbReference type="Proteomes" id="UP000464178">
    <property type="component" value="Chromosome"/>
</dbReference>
<keyword evidence="3" id="KW-1185">Reference proteome</keyword>
<dbReference type="AlphaFoldDB" id="A0A6P2D1M5"/>
<feature type="domain" description="Knr4/Smi1-like" evidence="1">
    <location>
        <begin position="26"/>
        <end position="167"/>
    </location>
</feature>
<dbReference type="SMART" id="SM00860">
    <property type="entry name" value="SMI1_KNR4"/>
    <property type="match status" value="1"/>
</dbReference>
<protein>
    <recommendedName>
        <fullName evidence="1">Knr4/Smi1-like domain-containing protein</fullName>
    </recommendedName>
</protein>
<accession>A0A6P2D1M5</accession>
<dbReference type="InterPro" id="IPR037883">
    <property type="entry name" value="Knr4/Smi1-like_sf"/>
</dbReference>
<dbReference type="Gene3D" id="3.40.1580.10">
    <property type="entry name" value="SMI1/KNR4-like"/>
    <property type="match status" value="1"/>
</dbReference>
<dbReference type="RefSeq" id="WP_162669498.1">
    <property type="nucleotide sequence ID" value="NZ_LR593886.1"/>
</dbReference>
<evidence type="ECO:0000313" key="3">
    <source>
        <dbReference type="Proteomes" id="UP000464178"/>
    </source>
</evidence>
<proteinExistence type="predicted"/>
<organism evidence="2 3">
    <name type="scientific">Gemmata massiliana</name>
    <dbReference type="NCBI Taxonomy" id="1210884"/>
    <lineage>
        <taxon>Bacteria</taxon>
        <taxon>Pseudomonadati</taxon>
        <taxon>Planctomycetota</taxon>
        <taxon>Planctomycetia</taxon>
        <taxon>Gemmatales</taxon>
        <taxon>Gemmataceae</taxon>
        <taxon>Gemmata</taxon>
    </lineage>
</organism>
<reference evidence="2 3" key="1">
    <citation type="submission" date="2019-05" db="EMBL/GenBank/DDBJ databases">
        <authorList>
            <consortium name="Science for Life Laboratories"/>
        </authorList>
    </citation>
    <scope>NUCLEOTIDE SEQUENCE [LARGE SCALE GENOMIC DNA]</scope>
    <source>
        <strain evidence="2">Soil9</strain>
    </source>
</reference>
<evidence type="ECO:0000313" key="2">
    <source>
        <dbReference type="EMBL" id="VTR95029.1"/>
    </source>
</evidence>
<name>A0A6P2D1M5_9BACT</name>
<dbReference type="PANTHER" id="PTHR47432:SF1">
    <property type="entry name" value="CELL WALL ASSEMBLY REGULATOR SMI1"/>
    <property type="match status" value="1"/>
</dbReference>